<name>A0A2M9CPP6_9CELL</name>
<reference evidence="1 2" key="1">
    <citation type="submission" date="2017-11" db="EMBL/GenBank/DDBJ databases">
        <title>Genomic Encyclopedia of Archaeal and Bacterial Type Strains, Phase II (KMG-II): From Individual Species to Whole Genera.</title>
        <authorList>
            <person name="Goeker M."/>
        </authorList>
    </citation>
    <scope>NUCLEOTIDE SEQUENCE [LARGE SCALE GENOMIC DNA]</scope>
    <source>
        <strain evidence="1 2">DSM 25478</strain>
    </source>
</reference>
<dbReference type="AlphaFoldDB" id="A0A2M9CPP6"/>
<sequence length="134" mass="14249">MLAGAGRYGYNRGSGAEAEIAAGLIDRFASAAGTFIPGAEMLAQRLALETVGSRYPLAVDAAWAVALHLPDHQANMFVRAMGAQKLVALATYFTDEFPGRAQESLLGKRTRLWRGPAAIAAVLLMTDAQQPGFR</sequence>
<gene>
    <name evidence="1" type="ORF">CLV28_1349</name>
</gene>
<evidence type="ECO:0000313" key="2">
    <source>
        <dbReference type="Proteomes" id="UP000231693"/>
    </source>
</evidence>
<dbReference type="Proteomes" id="UP000231693">
    <property type="component" value="Unassembled WGS sequence"/>
</dbReference>
<accession>A0A2M9CPP6</accession>
<comment type="caution">
    <text evidence="1">The sequence shown here is derived from an EMBL/GenBank/DDBJ whole genome shotgun (WGS) entry which is preliminary data.</text>
</comment>
<evidence type="ECO:0000313" key="1">
    <source>
        <dbReference type="EMBL" id="PJJ73867.1"/>
    </source>
</evidence>
<organism evidence="1 2">
    <name type="scientific">Sediminihabitans luteus</name>
    <dbReference type="NCBI Taxonomy" id="1138585"/>
    <lineage>
        <taxon>Bacteria</taxon>
        <taxon>Bacillati</taxon>
        <taxon>Actinomycetota</taxon>
        <taxon>Actinomycetes</taxon>
        <taxon>Micrococcales</taxon>
        <taxon>Cellulomonadaceae</taxon>
        <taxon>Sediminihabitans</taxon>
    </lineage>
</organism>
<keyword evidence="2" id="KW-1185">Reference proteome</keyword>
<proteinExistence type="predicted"/>
<protein>
    <submittedName>
        <fullName evidence="1">Uncharacterized protein</fullName>
    </submittedName>
</protein>
<dbReference type="EMBL" id="PGFE01000002">
    <property type="protein sequence ID" value="PJJ73867.1"/>
    <property type="molecule type" value="Genomic_DNA"/>
</dbReference>